<name>A0A8I1DG91_THEIN</name>
<comment type="caution">
    <text evidence="8">The sequence shown here is derived from an EMBL/GenBank/DDBJ whole genome shotgun (WGS) entry which is preliminary data.</text>
</comment>
<evidence type="ECO:0000313" key="9">
    <source>
        <dbReference type="Proteomes" id="UP000633619"/>
    </source>
</evidence>
<dbReference type="InterPro" id="IPR020459">
    <property type="entry name" value="AMP-binding"/>
</dbReference>
<gene>
    <name evidence="8" type="ORF">I8U20_13855</name>
</gene>
<dbReference type="FunFam" id="3.40.50.12780:FF:000012">
    <property type="entry name" value="Non-ribosomal peptide synthetase"/>
    <property type="match status" value="3"/>
</dbReference>
<dbReference type="InterPro" id="IPR020845">
    <property type="entry name" value="AMP-binding_CS"/>
</dbReference>
<dbReference type="InterPro" id="IPR009081">
    <property type="entry name" value="PP-bd_ACP"/>
</dbReference>
<dbReference type="Pfam" id="PF00668">
    <property type="entry name" value="Condensation"/>
    <property type="match status" value="4"/>
</dbReference>
<dbReference type="PANTHER" id="PTHR45527:SF1">
    <property type="entry name" value="FATTY ACID SYNTHASE"/>
    <property type="match status" value="1"/>
</dbReference>
<dbReference type="GO" id="GO:0031177">
    <property type="term" value="F:phosphopantetheine binding"/>
    <property type="evidence" value="ECO:0007669"/>
    <property type="project" value="InterPro"/>
</dbReference>
<dbReference type="Pfam" id="PF00550">
    <property type="entry name" value="PP-binding"/>
    <property type="match status" value="3"/>
</dbReference>
<dbReference type="PROSITE" id="PS00012">
    <property type="entry name" value="PHOSPHOPANTETHEINE"/>
    <property type="match status" value="3"/>
</dbReference>
<dbReference type="Proteomes" id="UP000633619">
    <property type="component" value="Unassembled WGS sequence"/>
</dbReference>
<dbReference type="InterPro" id="IPR010060">
    <property type="entry name" value="NRPS_synth"/>
</dbReference>
<evidence type="ECO:0000256" key="1">
    <source>
        <dbReference type="ARBA" id="ARBA00001957"/>
    </source>
</evidence>
<evidence type="ECO:0000256" key="5">
    <source>
        <dbReference type="ARBA" id="ARBA00022737"/>
    </source>
</evidence>
<dbReference type="FunFam" id="1.10.1200.10:FF:000005">
    <property type="entry name" value="Nonribosomal peptide synthetase 1"/>
    <property type="match status" value="3"/>
</dbReference>
<dbReference type="CDD" id="cd19531">
    <property type="entry name" value="LCL_NRPS-like"/>
    <property type="match status" value="1"/>
</dbReference>
<dbReference type="Gene3D" id="3.30.559.10">
    <property type="entry name" value="Chloramphenicol acetyltransferase-like domain"/>
    <property type="match status" value="4"/>
</dbReference>
<dbReference type="GO" id="GO:0017000">
    <property type="term" value="P:antibiotic biosynthetic process"/>
    <property type="evidence" value="ECO:0007669"/>
    <property type="project" value="UniProtKB-KW"/>
</dbReference>
<reference evidence="8 9" key="1">
    <citation type="submission" date="2020-12" db="EMBL/GenBank/DDBJ databases">
        <title>WGS of Thermoactinomyces spp.</title>
        <authorList>
            <person name="Cheng K."/>
        </authorList>
    </citation>
    <scope>NUCLEOTIDE SEQUENCE [LARGE SCALE GENOMIC DNA]</scope>
    <source>
        <strain evidence="9">CICC 10671\DSM 43846</strain>
    </source>
</reference>
<protein>
    <submittedName>
        <fullName evidence="8">Amino acid adenylation domain-containing protein</fullName>
    </submittedName>
</protein>
<dbReference type="InterPro" id="IPR010071">
    <property type="entry name" value="AA_adenyl_dom"/>
</dbReference>
<dbReference type="NCBIfam" id="NF003417">
    <property type="entry name" value="PRK04813.1"/>
    <property type="match status" value="3"/>
</dbReference>
<dbReference type="GO" id="GO:0008610">
    <property type="term" value="P:lipid biosynthetic process"/>
    <property type="evidence" value="ECO:0007669"/>
    <property type="project" value="UniProtKB-ARBA"/>
</dbReference>
<dbReference type="InterPro" id="IPR001242">
    <property type="entry name" value="Condensation_dom"/>
</dbReference>
<feature type="domain" description="Carrier" evidence="7">
    <location>
        <begin position="3301"/>
        <end position="3375"/>
    </location>
</feature>
<dbReference type="CDD" id="cd19543">
    <property type="entry name" value="DCL_NRPS"/>
    <property type="match status" value="1"/>
</dbReference>
<dbReference type="FunFam" id="3.30.300.30:FF:000010">
    <property type="entry name" value="Enterobactin synthetase component F"/>
    <property type="match status" value="3"/>
</dbReference>
<keyword evidence="3" id="KW-0596">Phosphopantetheine</keyword>
<evidence type="ECO:0000313" key="8">
    <source>
        <dbReference type="EMBL" id="MBH8596385.1"/>
    </source>
</evidence>
<comment type="cofactor">
    <cofactor evidence="1">
        <name>pantetheine 4'-phosphate</name>
        <dbReference type="ChEBI" id="CHEBI:47942"/>
    </cofactor>
</comment>
<evidence type="ECO:0000256" key="6">
    <source>
        <dbReference type="ARBA" id="ARBA00023194"/>
    </source>
</evidence>
<dbReference type="SUPFAM" id="SSF56801">
    <property type="entry name" value="Acetyl-CoA synthetase-like"/>
    <property type="match status" value="3"/>
</dbReference>
<accession>A0A8I1DG91</accession>
<dbReference type="Gene3D" id="1.10.1200.10">
    <property type="entry name" value="ACP-like"/>
    <property type="match status" value="3"/>
</dbReference>
<sequence>MTKANVKERWSEHRKYYDEWLSSYDGGVFIPARKTWAGKENTKDTVETTEHYEIRLSRSVTESFYALSRRYQGALSSLIQGVWGSLLLRYSGEKEVLFAFADHSGEKVSACDPEIRLLRVKDDFQTFHQLFQHLSETNVHSDLYLFPLSKFQEATGMEEKALDHLVMVAERSYSKHDFEYQKWIQKYKSHVHEIKKHSPRLGLIVTFIPAKYLTIRISYDPIRYDGGLVQATGHHLKQIIESVISQPRLEISKLQIVTAQEKKLLKKFNETTRAYPDGQTVHRLIEQRAVKSPDRTAVEFKGVSLTYQELNRRADLLAMALRDHGIEKGDIVAIMVPPSLEMIVGVLGILKTGAAYLPVDPNYPPERVSFMLSDSHAKMLLSLKTASRDWAADIPVFDLSGMDWSVTREVRPLPSTVRPDDLAYVIYTSGSTGKPKGVMIEHSSLVNLVYWHNQQFHITEKDRCTKYAGFGFDASVWEIFPPLVAGATLYVIEEELRYDIRQLNDFMQEKGVTVSFLPTQVAEQFMELDNHCLKTLLVGGDRLQKVVPQTYQIVNNYGPTENTVVTTSGTVRPGEPVMIGKPIANHRVYVLDQNHELQPVGVPGELCISGAGLARGYLNRDDLTREKFVPNPHEPGEIMYKTGDLVRWLPDGRLEFLGRLDDQVKIRGFRIELGEIAQRLMEYPLIQDALVLVQKDEYGENRLIGYFTAWEGWEEEDIRKHLAQELPDFMIPSHLIHLEAFPLTPNGKVDKTALPVPETEAAATRETVKTTDETEQTLIRLWREILHVEPGTGDHFFRLGGDSLKLMRLVSRIREAFQIQLSIQALFENPVLQDMAVQIRKAEGRIPDEWEGAEEKEYYPVSSVQKRLYAVEQMENIGTTYHTPVLLEWKGEVDTKRLKSAVEQLVQRHEALRTSFHWVDEELVQKVHAEAEIAWEMFHADSEEEAKRIAADFIRPFDLEQAPLLRAALIHAKESCYLLLDMHHIVSDGISVEEILYRELGALYQGQELPPLSKQYKDYALWQQQWLRSEECLRRKEYWLKQLEGEIPVLELPADYPRPPVQEFAGDKVSFEVKPELVERLKQIGQRENATLFMMLFSAYKVLISKLSGQDDIIVGIPVAGRAKSWMEPVFGMFVNTLPLRSQPKKELSFVGYLQQVRTRVLGAYENGDYPLEEIVGSLQLERDRSRNPLFDTAFVLQNMEEVAIRIPGVDVKSVPLTWKQSMFDMTWEAKEEADTVRFHVEYCTRLFEPETIQRYIRSFLYILEQIAMDPGQRLADVELLPPEDRRQLVVGFNQTDAPYPKTKTIQQLFEEQVLKTPDRTAVKMGDQVLTYQELNAQANRMARWLRKQGVTRGSVVGLMVNRSPLMIVSLLAIVKAGGTYLPIDPEYPDERIRFMLEDSQASMLLVEPGISAPVSYQGLVAGLSPEVWEDEEPGNLPNINAPEDVLYIIYTSGSTGTPKGIETMHYNVIRTMFNNGYIEMDPSDRVLQLSNYAFDGSTFDIYISLLHGAQLTLVSKEALLDLNQLSRLIREEQITVTFITTALFNTLVDLDLECLQNVRKILFGGEKVSFSHVKRAVEFLGEDRIVHVYGPTETTVFATYCPVGFKHIGRGIIPIGKPLHNTRLYVLNSENQLQPVGVPGELCISGDGVAKGYLNRPELMEERFVREPFAPHGRMYKTGDLVRWLPDGTIEYLDRMDDQVKIRGHRIELGEIQRKLLEEETVREAFVMMDRDEKGQSYLCAYCVAEGEIDVAQLRQNLLKKLPDYMVPGYFVPMDSLPLNANGKVDKRALPKPDLRKAVSSGYVEPTTETEALLAEVWKEVLGAERVGIHDNFFELGGDSIKAIRIAARLNQQQMKLETKQLFRHPTIAELAPYIRQGVSRMEEEEEMVSGDVRLTPIQKWFFSLQSGEPHHFNQAMMLFSGEGWNPAWVGEAFRALVRHHDALRMTYDFTNGEVKQTNRPLGHHAFTLDVFDLTGSEPADIEAYANQLQKGIDLANGPLVRLGVFHTREGDYLLMVIHHLVVDGVSWRILLEDFQTAYDLASKQEEIRLPQKTSSFKTWAKQLSRYANSKKMLKEKSYWKRVCSQTVPALPKDEEWTGEKLHRDMREIELELDEELTRKLLTQAHQAYHTEVNDLLLTGLALAVHEWTGQSKVALHLEGHGREELFDRVDLNRTVGWFTTMYPVVFELNETKLSRVIPTVKETLRHVPEKGIGYGILRYLTASDQKRDLSFALEPEISFNYLGQFENEGLGFGSVSTGDWFSPMTPEPHVLTFNSMVADGKFKVRVGYNARFFRRETIETVGRRFLDHLARCVRHCLNQAEPVRTPSDFSARDLSIRELEQIYSVLDPKNIHDIYPLSSLQKGILFHAIQTRIQYFEQFYIDLDGEVDFAAFEESLNDLVKKHDVLRTVFLYQKLNQPFQAVLKEVGVPFRFEDLSHQSKAEQEAFLTRFKREDRKKGFATLHEPLIRFALFKLGDRRYHFVWSFHHILFDGWCIGLLLEDWLDMYRARMKHATLKAEKMAPYRDYIRWLEEQDHEEAKAFWRDYLQGYEQTASVLSKGIGKKTDFELEKKEVSFRLPRHLSDRLSMLAQKYHVTPSTFFQAIWGVLLQKYNNTDDVVFGTVVSGRPSDLPQVEKMVGLFINTVPVRIRRKENEPFSELLVRTQREILEAEKVHYASLAEIQANTPLFNQLFDHIMAFENYPLDMEALKSKEKDLGFSIAGLDAFEQDSYGLGLIIYPGDEWLIKLKYDTEVYTESDMQHVILHLQTLMEQIMENPETPLNRLEIVSEKEKQQLLADFNRTKTDYPDQAVIQQLFEQQVQKTPGHPALVYKEEVWTYKKLNEQANQLARNLRDKGIGREQIVGIMMNRSPELIVSILAVLKAGGAYLPVDPDYPAGRIQYMLEDSQAKLLLVQPGLQVPAGYRGNVLVISPSLMRGDASDLPVINQPDDLAYMIYTSGSTGKPKGVMIEHRNLCNLVQIARPYEIREHSRVLQFASISFDASVAEIFPTLTVGATLYLEEKMVLLNDLVKYLKEKRISNVTLPPSVLQSIPHEKLPDLETIISAGEACSPGVADKWGAGRTFINAYGPTEATVCTTYAKLDGSSDKTPIGKPFFNQQVYIVNQDHQLQPVGVPGELCISGEGLARGYWNRPELTAEKFVENPFVPGTKMYKTGDLARWLPDGNIEYLGRLDEQVKIRGHRVELGEITDRLLKHPSVEKAAVVAQTNENGPSYLCAYFTARDSWSVPELRRYMMEELPEYMVPAFFVELEQIPLTPNGKIDKKALPKPDGMVQTGAKHTSPTNEVEKKLVQIWKEVLGLERIGIHDDFFELGGDSIKAIQIVSRLHQWDYKLKINDLFDHPTIYELAPYVQTVESADDEGIVEGEVPLTPIQHWFFEQEFMNAHHWNQSMMLYHPDGWQKDRVHLAFSKLVEHHDALRMRFEQDGEKWVQINRGLAEEEFFTLYEFDLRHVNDPESHIESMANELQRNHDFKQGKLIQLGLFRTGQGDHLLIILHHLLVDGVSWRILLEDFATAYQQVCANQEVVLPKKTTSFKKWSKKLTDYADSPQALSELNYWKEVENKDVPALPRDFIPPKERRLMDHDTIKVELSEEETKQLLTEVHHAYHTEINDLLLTALVLAVRKWTGQERVAVNLEGHGREEIVQDVDLSRTVGWFTTAFPVVFDLDTDHEGDAIKQVKEQLRKIPNKGIGYGILKYLTSPVKKEWMTWNLKPEISFNYLGQFDQQKEDQGFQMSPIPAGDEFSPLSTSPYLLNIYGKVTDQRLEMNFQYHQHVFRFETVARVADEFVRQLRLLIGHCVAKEEEEWTPSDFSSKDLTFEELKNISDLLSDL</sequence>
<dbReference type="InterPro" id="IPR020806">
    <property type="entry name" value="PKS_PP-bd"/>
</dbReference>
<dbReference type="FunFam" id="3.40.50.980:FF:000001">
    <property type="entry name" value="Non-ribosomal peptide synthetase"/>
    <property type="match status" value="3"/>
</dbReference>
<dbReference type="CDD" id="cd12117">
    <property type="entry name" value="A_NRPS_Srf_like"/>
    <property type="match status" value="1"/>
</dbReference>
<dbReference type="NCBIfam" id="TIGR01733">
    <property type="entry name" value="AA-adenyl-dom"/>
    <property type="match status" value="3"/>
</dbReference>
<dbReference type="GO" id="GO:0005737">
    <property type="term" value="C:cytoplasm"/>
    <property type="evidence" value="ECO:0007669"/>
    <property type="project" value="TreeGrafter"/>
</dbReference>
<comment type="similarity">
    <text evidence="2">Belongs to the ATP-dependent AMP-binding enzyme family.</text>
</comment>
<dbReference type="Gene3D" id="3.30.559.30">
    <property type="entry name" value="Nonribosomal peptide synthetase, condensation domain"/>
    <property type="match status" value="5"/>
</dbReference>
<dbReference type="NCBIfam" id="TIGR01720">
    <property type="entry name" value="NRPS-para261"/>
    <property type="match status" value="2"/>
</dbReference>
<feature type="domain" description="Carrier" evidence="7">
    <location>
        <begin position="769"/>
        <end position="843"/>
    </location>
</feature>
<dbReference type="PANTHER" id="PTHR45527">
    <property type="entry name" value="NONRIBOSOMAL PEPTIDE SYNTHETASE"/>
    <property type="match status" value="1"/>
</dbReference>
<dbReference type="Gene3D" id="2.30.38.10">
    <property type="entry name" value="Luciferase, Domain 3"/>
    <property type="match status" value="3"/>
</dbReference>
<keyword evidence="4" id="KW-0597">Phosphoprotein</keyword>
<dbReference type="GO" id="GO:0003824">
    <property type="term" value="F:catalytic activity"/>
    <property type="evidence" value="ECO:0007669"/>
    <property type="project" value="InterPro"/>
</dbReference>
<evidence type="ECO:0000256" key="4">
    <source>
        <dbReference type="ARBA" id="ARBA00022553"/>
    </source>
</evidence>
<dbReference type="GO" id="GO:0044550">
    <property type="term" value="P:secondary metabolite biosynthetic process"/>
    <property type="evidence" value="ECO:0007669"/>
    <property type="project" value="UniProtKB-ARBA"/>
</dbReference>
<dbReference type="Pfam" id="PF00501">
    <property type="entry name" value="AMP-binding"/>
    <property type="match status" value="3"/>
</dbReference>
<dbReference type="InterPro" id="IPR006162">
    <property type="entry name" value="Ppantetheine_attach_site"/>
</dbReference>
<dbReference type="InterPro" id="IPR000873">
    <property type="entry name" value="AMP-dep_synth/lig_dom"/>
</dbReference>
<dbReference type="PRINTS" id="PR00154">
    <property type="entry name" value="AMPBINDING"/>
</dbReference>
<dbReference type="CDD" id="cd19534">
    <property type="entry name" value="E_NRPS"/>
    <property type="match status" value="2"/>
</dbReference>
<evidence type="ECO:0000256" key="2">
    <source>
        <dbReference type="ARBA" id="ARBA00006432"/>
    </source>
</evidence>
<dbReference type="SUPFAM" id="SSF52777">
    <property type="entry name" value="CoA-dependent acyltransferases"/>
    <property type="match status" value="9"/>
</dbReference>
<evidence type="ECO:0000256" key="3">
    <source>
        <dbReference type="ARBA" id="ARBA00022450"/>
    </source>
</evidence>
<keyword evidence="9" id="KW-1185">Reference proteome</keyword>
<dbReference type="Gene3D" id="3.40.50.980">
    <property type="match status" value="6"/>
</dbReference>
<dbReference type="PROSITE" id="PS50075">
    <property type="entry name" value="CARRIER"/>
    <property type="match status" value="3"/>
</dbReference>
<dbReference type="Gene3D" id="3.30.300.30">
    <property type="match status" value="3"/>
</dbReference>
<dbReference type="InterPro" id="IPR023213">
    <property type="entry name" value="CAT-like_dom_sf"/>
</dbReference>
<dbReference type="SMART" id="SM00823">
    <property type="entry name" value="PKS_PP"/>
    <property type="match status" value="3"/>
</dbReference>
<organism evidence="8 9">
    <name type="scientific">Thermoactinomyces intermedius</name>
    <dbReference type="NCBI Taxonomy" id="2024"/>
    <lineage>
        <taxon>Bacteria</taxon>
        <taxon>Bacillati</taxon>
        <taxon>Bacillota</taxon>
        <taxon>Bacilli</taxon>
        <taxon>Bacillales</taxon>
        <taxon>Thermoactinomycetaceae</taxon>
        <taxon>Thermoactinomyces</taxon>
    </lineage>
</organism>
<dbReference type="EMBL" id="JAECVW010000014">
    <property type="protein sequence ID" value="MBH8596385.1"/>
    <property type="molecule type" value="Genomic_DNA"/>
</dbReference>
<evidence type="ECO:0000259" key="7">
    <source>
        <dbReference type="PROSITE" id="PS50075"/>
    </source>
</evidence>
<keyword evidence="5" id="KW-0677">Repeat</keyword>
<keyword evidence="6" id="KW-0045">Antibiotic biosynthesis</keyword>
<dbReference type="CDD" id="cd05930">
    <property type="entry name" value="A_NRPS"/>
    <property type="match status" value="1"/>
</dbReference>
<dbReference type="FunFam" id="2.30.38.10:FF:000001">
    <property type="entry name" value="Non-ribosomal peptide synthetase PvdI"/>
    <property type="match status" value="3"/>
</dbReference>
<dbReference type="InterPro" id="IPR025110">
    <property type="entry name" value="AMP-bd_C"/>
</dbReference>
<dbReference type="Pfam" id="PF13193">
    <property type="entry name" value="AMP-binding_C"/>
    <property type="match status" value="3"/>
</dbReference>
<dbReference type="GO" id="GO:0043041">
    <property type="term" value="P:amino acid activation for nonribosomal peptide biosynthetic process"/>
    <property type="evidence" value="ECO:0007669"/>
    <property type="project" value="TreeGrafter"/>
</dbReference>
<dbReference type="SUPFAM" id="SSF47336">
    <property type="entry name" value="ACP-like"/>
    <property type="match status" value="3"/>
</dbReference>
<feature type="domain" description="Carrier" evidence="7">
    <location>
        <begin position="1806"/>
        <end position="1880"/>
    </location>
</feature>
<dbReference type="PROSITE" id="PS00455">
    <property type="entry name" value="AMP_BINDING"/>
    <property type="match status" value="3"/>
</dbReference>
<dbReference type="InterPro" id="IPR036736">
    <property type="entry name" value="ACP-like_sf"/>
</dbReference>
<dbReference type="InterPro" id="IPR045851">
    <property type="entry name" value="AMP-bd_C_sf"/>
</dbReference>
<proteinExistence type="inferred from homology"/>